<dbReference type="RefSeq" id="WP_206858954.1">
    <property type="nucleotide sequence ID" value="NZ_CP147250.1"/>
</dbReference>
<sequence>MTIEEAILLDTLHCRLNFLKEKQQLTTPQVAEKVNLPIERYKKYEEGSHIPSVIELVFIADFYDTTVDYLIGRTEAS</sequence>
<evidence type="ECO:0000313" key="2">
    <source>
        <dbReference type="EMBL" id="WYJ81127.1"/>
    </source>
</evidence>
<dbReference type="CDD" id="cd00093">
    <property type="entry name" value="HTH_XRE"/>
    <property type="match status" value="1"/>
</dbReference>
<feature type="domain" description="HTH cro/C1-type" evidence="1">
    <location>
        <begin position="16"/>
        <end position="70"/>
    </location>
</feature>
<dbReference type="Pfam" id="PF01381">
    <property type="entry name" value="HTH_3"/>
    <property type="match status" value="1"/>
</dbReference>
<dbReference type="InterPro" id="IPR010982">
    <property type="entry name" value="Lambda_DNA-bd_dom_sf"/>
</dbReference>
<dbReference type="SMART" id="SM00530">
    <property type="entry name" value="HTH_XRE"/>
    <property type="match status" value="1"/>
</dbReference>
<reference evidence="2 3" key="1">
    <citation type="submission" date="2024-03" db="EMBL/GenBank/DDBJ databases">
        <title>The Genome Sequence of Enterococcus sp. DIV1094.</title>
        <authorList>
            <consortium name="The Broad Institute Genomics Platform"/>
            <consortium name="The Broad Institute Microbial Omics Core"/>
            <consortium name="The Broad Institute Genomic Center for Infectious Diseases"/>
            <person name="Earl A."/>
            <person name="Manson A."/>
            <person name="Gilmore M."/>
            <person name="Schwartman J."/>
            <person name="Shea T."/>
            <person name="Abouelleil A."/>
            <person name="Cao P."/>
            <person name="Chapman S."/>
            <person name="Cusick C."/>
            <person name="Young S."/>
            <person name="Neafsey D."/>
            <person name="Nusbaum C."/>
            <person name="Birren B."/>
        </authorList>
    </citation>
    <scope>NUCLEOTIDE SEQUENCE [LARGE SCALE GENOMIC DNA]</scope>
    <source>
        <strain evidence="2 3">DIV1094</strain>
    </source>
</reference>
<name>A0ABZ2SZU7_9ENTE</name>
<dbReference type="SUPFAM" id="SSF47413">
    <property type="entry name" value="lambda repressor-like DNA-binding domains"/>
    <property type="match status" value="1"/>
</dbReference>
<dbReference type="InterPro" id="IPR001387">
    <property type="entry name" value="Cro/C1-type_HTH"/>
</dbReference>
<dbReference type="Proteomes" id="UP000664360">
    <property type="component" value="Chromosome"/>
</dbReference>
<evidence type="ECO:0000259" key="1">
    <source>
        <dbReference type="PROSITE" id="PS50943"/>
    </source>
</evidence>
<keyword evidence="3" id="KW-1185">Reference proteome</keyword>
<dbReference type="Gene3D" id="1.10.260.40">
    <property type="entry name" value="lambda repressor-like DNA-binding domains"/>
    <property type="match status" value="1"/>
</dbReference>
<proteinExistence type="predicted"/>
<organism evidence="2 3">
    <name type="scientific">Candidatus Enterococcus mangumiae</name>
    <dbReference type="NCBI Taxonomy" id="2230878"/>
    <lineage>
        <taxon>Bacteria</taxon>
        <taxon>Bacillati</taxon>
        <taxon>Bacillota</taxon>
        <taxon>Bacilli</taxon>
        <taxon>Lactobacillales</taxon>
        <taxon>Enterococcaceae</taxon>
        <taxon>Enterococcus</taxon>
    </lineage>
</organism>
<dbReference type="PROSITE" id="PS50943">
    <property type="entry name" value="HTH_CROC1"/>
    <property type="match status" value="1"/>
</dbReference>
<protein>
    <recommendedName>
        <fullName evidence="1">HTH cro/C1-type domain-containing protein</fullName>
    </recommendedName>
</protein>
<accession>A0ABZ2SZU7</accession>
<dbReference type="EMBL" id="CP147250">
    <property type="protein sequence ID" value="WYJ81127.1"/>
    <property type="molecule type" value="Genomic_DNA"/>
</dbReference>
<gene>
    <name evidence="2" type="ORF">DOK79_002711</name>
</gene>
<evidence type="ECO:0000313" key="3">
    <source>
        <dbReference type="Proteomes" id="UP000664360"/>
    </source>
</evidence>